<keyword evidence="4" id="KW-0808">Transferase</keyword>
<reference evidence="4 5" key="1">
    <citation type="journal article" date="2018" name="Mol. Biol. Evol.">
        <title>Analysis of the draft genome of the red seaweed Gracilariopsis chorda provides insights into genome size evolution in Rhodophyta.</title>
        <authorList>
            <person name="Lee J."/>
            <person name="Yang E.C."/>
            <person name="Graf L."/>
            <person name="Yang J.H."/>
            <person name="Qiu H."/>
            <person name="Zel Zion U."/>
            <person name="Chan C.X."/>
            <person name="Stephens T.G."/>
            <person name="Weber A.P.M."/>
            <person name="Boo G.H."/>
            <person name="Boo S.M."/>
            <person name="Kim K.M."/>
            <person name="Shin Y."/>
            <person name="Jung M."/>
            <person name="Lee S.J."/>
            <person name="Yim H.S."/>
            <person name="Lee J.H."/>
            <person name="Bhattacharya D."/>
            <person name="Yoon H.S."/>
        </authorList>
    </citation>
    <scope>NUCLEOTIDE SEQUENCE [LARGE SCALE GENOMIC DNA]</scope>
    <source>
        <strain evidence="4 5">SKKU-2015</strain>
        <tissue evidence="4">Whole body</tissue>
    </source>
</reference>
<feature type="transmembrane region" description="Helical" evidence="1">
    <location>
        <begin position="89"/>
        <end position="117"/>
    </location>
</feature>
<evidence type="ECO:0000256" key="1">
    <source>
        <dbReference type="SAM" id="Phobius"/>
    </source>
</evidence>
<sequence>MMSMAAKPSPSAQPLLLLLRIVSGVHLLLAVLPASSSPPLVLLNGLRAPAPLHIALQVFLEGYFLAHAHPFRPSPLLSLRRLLQIWPPYMLCTVIHALCFASSTSLPALFAELVALSPFLPSNFAFPPSDAPFPAQSLLPSLAFCTLLFPTLHALLPVPHPRNRPQILYVAAVLLFVLVLQALWITNLPVYRRAFVPDLLAYVPFLTHVPTFMAGVLLSLWHTAGVPSRPRSSYAFARVILPVALLTALSTVLASSNLPPFVRALSFTALLVPLLALLVDACFIPPPFASANRHPDASASNLVRAINRLFYAAFLLALPLYRLLSHTLCTPSRVSFAFLCYESHESPRLYGAQGLFSPLPVGTAPSTTVQLAVVRAFSTSLLFEEGVNIFLFFTVLLLASWIACHLVFAPLASLAHAACNRVAVLADDQLLPPLLALLHGYGYHNPPRRQLSSTQRIVRLILYYAFACTFLILVYHFSQPITFQLVKTPRSLLCFLPNFIYECVDDAKSENSVIDMLLTYPIVILLVQVCRVVSLFIVPPMLINLIGHFTFPRSIWKALPTISQMLTAPDEEANLVEPTESELLHTTNEKNTGSKQPLDTDFVIFIRYVTRGTNPRLVATNTRRAVHVMLESRLPRHMWAIEVVTDNSLDLAEQVNDVSVKEIVVPDQYHPPNGAMYKARALNYAILASDARARDWIVHLDEETSFDVDTVRAIFYHCGTESYKTHVTKTQQWPCIGQGPIVYGRAMTDLVSSTSGNWVTTLADSNRVSDDCGRYRIQFECREAWVGMHGSFVVAANCVEQAITFDHGVDGSIAEDAFFAMLARSANVRFRWIDALMFEQSPFTIQDFVKQRSRWLVGGVRVISSSRIPIHLRLLMGSLTLLWSMMPLTYVSLIVAILFGGDTSSTWWKRVYYHELLPMMSAISMWSYVLGFMVTFSVWAVGLVRYLVLFYSQLVLTPVFGVVELSAVCYAILNYKRISTAFHVVQKDGEQVGGEEQSLL</sequence>
<dbReference type="PANTHER" id="PTHR16779:SF1">
    <property type="entry name" value="BETA-1,4-MANNOSYLTRANSFERASE EGH"/>
    <property type="match status" value="1"/>
</dbReference>
<feature type="transmembrane region" description="Helical" evidence="1">
    <location>
        <begin position="168"/>
        <end position="187"/>
    </location>
</feature>
<feature type="transmembrane region" description="Helical" evidence="1">
    <location>
        <begin position="874"/>
        <end position="899"/>
    </location>
</feature>
<proteinExistence type="predicted"/>
<dbReference type="OrthoDB" id="3971593at2759"/>
<keyword evidence="4" id="KW-0328">Glycosyltransferase</keyword>
<accession>A0A2V3IMN0</accession>
<dbReference type="SUPFAM" id="SSF53448">
    <property type="entry name" value="Nucleotide-diphospho-sugar transferases"/>
    <property type="match status" value="1"/>
</dbReference>
<dbReference type="STRING" id="448386.A0A2V3IMN0"/>
<dbReference type="InterPro" id="IPR027389">
    <property type="entry name" value="B_mannosylTrfase_Bre-3/Egh"/>
</dbReference>
<feature type="domain" description="Glycosyltransferase 2-like" evidence="3">
    <location>
        <begin position="696"/>
        <end position="916"/>
    </location>
</feature>
<feature type="chain" id="PRO_5015914222" evidence="2">
    <location>
        <begin position="31"/>
        <end position="1000"/>
    </location>
</feature>
<evidence type="ECO:0000313" key="4">
    <source>
        <dbReference type="EMBL" id="PXF42370.1"/>
    </source>
</evidence>
<keyword evidence="2" id="KW-0732">Signal</keyword>
<keyword evidence="1" id="KW-0472">Membrane</keyword>
<dbReference type="GO" id="GO:0019187">
    <property type="term" value="F:beta-1,4-mannosyltransferase activity"/>
    <property type="evidence" value="ECO:0007669"/>
    <property type="project" value="InterPro"/>
</dbReference>
<keyword evidence="1" id="KW-0812">Transmembrane</keyword>
<feature type="transmembrane region" description="Helical" evidence="1">
    <location>
        <begin position="305"/>
        <end position="324"/>
    </location>
</feature>
<feature type="transmembrane region" description="Helical" evidence="1">
    <location>
        <begin position="137"/>
        <end position="156"/>
    </location>
</feature>
<evidence type="ECO:0000313" key="5">
    <source>
        <dbReference type="Proteomes" id="UP000247409"/>
    </source>
</evidence>
<comment type="caution">
    <text evidence="4">The sequence shown here is derived from an EMBL/GenBank/DDBJ whole genome shotgun (WGS) entry which is preliminary data.</text>
</comment>
<feature type="transmembrane region" description="Helical" evidence="1">
    <location>
        <begin position="457"/>
        <end position="477"/>
    </location>
</feature>
<dbReference type="AlphaFoldDB" id="A0A2V3IMN0"/>
<feature type="transmembrane region" description="Helical" evidence="1">
    <location>
        <begin position="261"/>
        <end position="284"/>
    </location>
</feature>
<name>A0A2V3IMN0_9FLOR</name>
<feature type="transmembrane region" description="Helical" evidence="1">
    <location>
        <begin position="233"/>
        <end position="255"/>
    </location>
</feature>
<dbReference type="PANTHER" id="PTHR16779">
    <property type="entry name" value="BETA-1,4-MANNOSYLTRANSFERASE EGH"/>
    <property type="match status" value="1"/>
</dbReference>
<feature type="transmembrane region" description="Helical" evidence="1">
    <location>
        <begin position="389"/>
        <end position="411"/>
    </location>
</feature>
<feature type="signal peptide" evidence="2">
    <location>
        <begin position="1"/>
        <end position="30"/>
    </location>
</feature>
<dbReference type="InterPro" id="IPR001173">
    <property type="entry name" value="Glyco_trans_2-like"/>
</dbReference>
<evidence type="ECO:0000259" key="3">
    <source>
        <dbReference type="Pfam" id="PF13632"/>
    </source>
</evidence>
<keyword evidence="1" id="KW-1133">Transmembrane helix</keyword>
<feature type="transmembrane region" description="Helical" evidence="1">
    <location>
        <begin position="199"/>
        <end position="221"/>
    </location>
</feature>
<dbReference type="Pfam" id="PF13632">
    <property type="entry name" value="Glyco_trans_2_3"/>
    <property type="match status" value="1"/>
</dbReference>
<protein>
    <submittedName>
        <fullName evidence="4">Beta-1,4-mannosyltransferase egh</fullName>
    </submittedName>
</protein>
<organism evidence="4 5">
    <name type="scientific">Gracilariopsis chorda</name>
    <dbReference type="NCBI Taxonomy" id="448386"/>
    <lineage>
        <taxon>Eukaryota</taxon>
        <taxon>Rhodophyta</taxon>
        <taxon>Florideophyceae</taxon>
        <taxon>Rhodymeniophycidae</taxon>
        <taxon>Gracilariales</taxon>
        <taxon>Gracilariaceae</taxon>
        <taxon>Gracilariopsis</taxon>
    </lineage>
</organism>
<evidence type="ECO:0000256" key="2">
    <source>
        <dbReference type="SAM" id="SignalP"/>
    </source>
</evidence>
<gene>
    <name evidence="4" type="ORF">BWQ96_07890</name>
</gene>
<feature type="transmembrane region" description="Helical" evidence="1">
    <location>
        <begin position="919"/>
        <end position="941"/>
    </location>
</feature>
<dbReference type="InterPro" id="IPR029044">
    <property type="entry name" value="Nucleotide-diphossugar_trans"/>
</dbReference>
<feature type="transmembrane region" description="Helical" evidence="1">
    <location>
        <begin position="948"/>
        <end position="973"/>
    </location>
</feature>
<dbReference type="Proteomes" id="UP000247409">
    <property type="component" value="Unassembled WGS sequence"/>
</dbReference>
<keyword evidence="5" id="KW-1185">Reference proteome</keyword>
<dbReference type="GO" id="GO:0005737">
    <property type="term" value="C:cytoplasm"/>
    <property type="evidence" value="ECO:0007669"/>
    <property type="project" value="TreeGrafter"/>
</dbReference>
<dbReference type="EMBL" id="NBIV01000166">
    <property type="protein sequence ID" value="PXF42370.1"/>
    <property type="molecule type" value="Genomic_DNA"/>
</dbReference>